<evidence type="ECO:0000256" key="7">
    <source>
        <dbReference type="SAM" id="Phobius"/>
    </source>
</evidence>
<dbReference type="AlphaFoldDB" id="A0A9D9DSB7"/>
<dbReference type="EMBL" id="JADIMZ010000122">
    <property type="protein sequence ID" value="MBO8433262.1"/>
    <property type="molecule type" value="Genomic_DNA"/>
</dbReference>
<comment type="subcellular location">
    <subcellularLocation>
        <location evidence="1">Cell membrane</location>
        <topology evidence="1">Multi-pass membrane protein</topology>
    </subcellularLocation>
    <subcellularLocation>
        <location evidence="6">Membrane</location>
        <topology evidence="6">Multi-pass membrane protein</topology>
    </subcellularLocation>
</comment>
<keyword evidence="5 7" id="KW-0472">Membrane</keyword>
<evidence type="ECO:0000259" key="8">
    <source>
        <dbReference type="Pfam" id="PF01618"/>
    </source>
</evidence>
<name>A0A9D9DSB7_9BACT</name>
<reference evidence="9" key="2">
    <citation type="journal article" date="2021" name="PeerJ">
        <title>Extensive microbial diversity within the chicken gut microbiome revealed by metagenomics and culture.</title>
        <authorList>
            <person name="Gilroy R."/>
            <person name="Ravi A."/>
            <person name="Getino M."/>
            <person name="Pursley I."/>
            <person name="Horton D.L."/>
            <person name="Alikhan N.F."/>
            <person name="Baker D."/>
            <person name="Gharbi K."/>
            <person name="Hall N."/>
            <person name="Watson M."/>
            <person name="Adriaenssens E.M."/>
            <person name="Foster-Nyarko E."/>
            <person name="Jarju S."/>
            <person name="Secka A."/>
            <person name="Antonio M."/>
            <person name="Oren A."/>
            <person name="Chaudhuri R.R."/>
            <person name="La Ragione R."/>
            <person name="Hildebrand F."/>
            <person name="Pallen M.J."/>
        </authorList>
    </citation>
    <scope>NUCLEOTIDE SEQUENCE</scope>
    <source>
        <strain evidence="9">2889</strain>
    </source>
</reference>
<dbReference type="GO" id="GO:0005886">
    <property type="term" value="C:plasma membrane"/>
    <property type="evidence" value="ECO:0007669"/>
    <property type="project" value="UniProtKB-SubCell"/>
</dbReference>
<organism evidence="9 10">
    <name type="scientific">Candidatus Pullibacteroides excrementavium</name>
    <dbReference type="NCBI Taxonomy" id="2840905"/>
    <lineage>
        <taxon>Bacteria</taxon>
        <taxon>Pseudomonadati</taxon>
        <taxon>Bacteroidota</taxon>
        <taxon>Bacteroidia</taxon>
        <taxon>Bacteroidales</taxon>
        <taxon>Candidatus Pullibacteroides</taxon>
    </lineage>
</organism>
<dbReference type="Proteomes" id="UP000823612">
    <property type="component" value="Unassembled WGS sequence"/>
</dbReference>
<accession>A0A9D9DSB7</accession>
<feature type="domain" description="MotA/TolQ/ExbB proton channel" evidence="8">
    <location>
        <begin position="96"/>
        <end position="180"/>
    </location>
</feature>
<dbReference type="GO" id="GO:0017038">
    <property type="term" value="P:protein import"/>
    <property type="evidence" value="ECO:0007669"/>
    <property type="project" value="TreeGrafter"/>
</dbReference>
<feature type="transmembrane region" description="Helical" evidence="7">
    <location>
        <begin position="114"/>
        <end position="136"/>
    </location>
</feature>
<evidence type="ECO:0000256" key="4">
    <source>
        <dbReference type="ARBA" id="ARBA00022989"/>
    </source>
</evidence>
<reference evidence="9" key="1">
    <citation type="submission" date="2020-10" db="EMBL/GenBank/DDBJ databases">
        <authorList>
            <person name="Gilroy R."/>
        </authorList>
    </citation>
    <scope>NUCLEOTIDE SEQUENCE</scope>
    <source>
        <strain evidence="9">2889</strain>
    </source>
</reference>
<evidence type="ECO:0000256" key="5">
    <source>
        <dbReference type="ARBA" id="ARBA00023136"/>
    </source>
</evidence>
<comment type="similarity">
    <text evidence="6">Belongs to the exbB/tolQ family.</text>
</comment>
<comment type="caution">
    <text evidence="9">The sequence shown here is derived from an EMBL/GenBank/DDBJ whole genome shotgun (WGS) entry which is preliminary data.</text>
</comment>
<keyword evidence="6" id="KW-0653">Protein transport</keyword>
<sequence>MDTISNVMFWLSNGFLIPVVVGLLFFFVWSVLLLGGFVSRYVQRARLEKELASLLEDMDKTKVAQLQLPEALSKTRFGQCMSRITASTYSEAAVGKLISEYELSCSKELNQAKILVKFGPILGLMGTLIPMGPALAGLSTGDIASMAYNMQVAFATTVLGLFAGAVGFVLYQSKQRWAQKDLVRLDFVAGLKKEAVA</sequence>
<evidence type="ECO:0000256" key="1">
    <source>
        <dbReference type="ARBA" id="ARBA00004651"/>
    </source>
</evidence>
<keyword evidence="4 7" id="KW-1133">Transmembrane helix</keyword>
<dbReference type="Pfam" id="PF01618">
    <property type="entry name" value="MotA_ExbB"/>
    <property type="match status" value="1"/>
</dbReference>
<proteinExistence type="inferred from homology"/>
<feature type="transmembrane region" description="Helical" evidence="7">
    <location>
        <begin position="148"/>
        <end position="171"/>
    </location>
</feature>
<evidence type="ECO:0000313" key="10">
    <source>
        <dbReference type="Proteomes" id="UP000823612"/>
    </source>
</evidence>
<evidence type="ECO:0000256" key="3">
    <source>
        <dbReference type="ARBA" id="ARBA00022692"/>
    </source>
</evidence>
<feature type="transmembrane region" description="Helical" evidence="7">
    <location>
        <begin position="15"/>
        <end position="38"/>
    </location>
</feature>
<gene>
    <name evidence="9" type="ORF">IAB08_08250</name>
</gene>
<keyword evidence="2" id="KW-1003">Cell membrane</keyword>
<keyword evidence="3 7" id="KW-0812">Transmembrane</keyword>
<evidence type="ECO:0000256" key="2">
    <source>
        <dbReference type="ARBA" id="ARBA00022475"/>
    </source>
</evidence>
<dbReference type="PANTHER" id="PTHR30625:SF3">
    <property type="entry name" value="TOL-PAL SYSTEM PROTEIN TOLQ"/>
    <property type="match status" value="1"/>
</dbReference>
<evidence type="ECO:0000313" key="9">
    <source>
        <dbReference type="EMBL" id="MBO8433262.1"/>
    </source>
</evidence>
<evidence type="ECO:0000256" key="6">
    <source>
        <dbReference type="RuleBase" id="RU004057"/>
    </source>
</evidence>
<keyword evidence="6" id="KW-0813">Transport</keyword>
<dbReference type="PANTHER" id="PTHR30625">
    <property type="entry name" value="PROTEIN TOLQ"/>
    <property type="match status" value="1"/>
</dbReference>
<protein>
    <submittedName>
        <fullName evidence="9">MotA/TolQ/ExbB proton channel family protein</fullName>
    </submittedName>
</protein>
<dbReference type="InterPro" id="IPR002898">
    <property type="entry name" value="MotA_ExbB_proton_chnl"/>
</dbReference>
<dbReference type="InterPro" id="IPR050790">
    <property type="entry name" value="ExbB/TolQ_transport"/>
</dbReference>